<evidence type="ECO:0000259" key="1">
    <source>
        <dbReference type="Pfam" id="PF20250"/>
    </source>
</evidence>
<dbReference type="RefSeq" id="WP_263712641.1">
    <property type="nucleotide sequence ID" value="NZ_JAOWKX010000005.1"/>
</dbReference>
<organism evidence="2 3">
    <name type="scientific">Fluctibacter corallii</name>
    <dbReference type="NCBI Taxonomy" id="2984329"/>
    <lineage>
        <taxon>Bacteria</taxon>
        <taxon>Pseudomonadati</taxon>
        <taxon>Pseudomonadota</taxon>
        <taxon>Gammaproteobacteria</taxon>
        <taxon>Alteromonadales</taxon>
        <taxon>Alteromonadaceae</taxon>
        <taxon>Fluctibacter</taxon>
    </lineage>
</organism>
<dbReference type="PANTHER" id="PTHR38032">
    <property type="entry name" value="POLYMERASE-RELATED"/>
    <property type="match status" value="1"/>
</dbReference>
<keyword evidence="3" id="KW-1185">Reference proteome</keyword>
<dbReference type="PANTHER" id="PTHR38032:SF1">
    <property type="entry name" value="RNA-BINDING PROTEIN KHPB N-TERMINAL DOMAIN-CONTAINING PROTEIN"/>
    <property type="match status" value="1"/>
</dbReference>
<dbReference type="InterPro" id="IPR005646">
    <property type="entry name" value="FapA"/>
</dbReference>
<protein>
    <submittedName>
        <fullName evidence="2">FapA family protein</fullName>
    </submittedName>
</protein>
<sequence>MNGIEFKLNENKIHVDVHIDGSVKADDIDAKKLSALFLESEFRDFFIIEDAFLKAQAKIKESKGSATSIKSTVAEKRDTAIAFSFSDGDLVAKLQLTAPYGGSIPSVEDIKLLAKENGIERGFGEKRVHALLRKLVSASPGALLEDIIAKGLPPKMGKSSKLRPLVPNALERILEPQASGGNRVDMRNLGDVICVKQGTELLRRLPPTLGRDGYTVKGTSIPSKPGDWKNIDIGEGAEISEYDENLVVAKITGMPKFKDQKMWVDETFICTGVNVGTGNINYDGAVLVNGDVTEKMVIIAAGDVTINGFVESATIHAGGDIIITEGAMGKVNETHTTFSSKLVSQGNVHVQHGQGLDINCSGNVTIGRQLAYSRIMCGGSVTVGPVDNPNGNLFASEIHCHGRVIAGTLGAVSGSNLSIDFSGGFNLLLERKETLDELLKQLIDNNTRHEKKMGLIRSKNIHKDLVSKFEEAESMLKAEQNLLHWVMMKAEQLKTSKDSYQDEIRLVANKRLYPGVVVKLNNRTWRAEKEYGRALVFYEGHQWQYEPIV</sequence>
<proteinExistence type="predicted"/>
<dbReference type="Pfam" id="PF20250">
    <property type="entry name" value="FapA_N"/>
    <property type="match status" value="1"/>
</dbReference>
<accession>A0ABT3A9Q0</accession>
<dbReference type="Proteomes" id="UP001652504">
    <property type="component" value="Unassembled WGS sequence"/>
</dbReference>
<comment type="caution">
    <text evidence="2">The sequence shown here is derived from an EMBL/GenBank/DDBJ whole genome shotgun (WGS) entry which is preliminary data.</text>
</comment>
<feature type="domain" description="Flagellar Assembly Protein A N-terminal region" evidence="1">
    <location>
        <begin position="84"/>
        <end position="259"/>
    </location>
</feature>
<gene>
    <name evidence="2" type="ORF">OE749_11700</name>
</gene>
<dbReference type="EMBL" id="JAOWKX010000005">
    <property type="protein sequence ID" value="MCV2885358.1"/>
    <property type="molecule type" value="Genomic_DNA"/>
</dbReference>
<dbReference type="Pfam" id="PF03961">
    <property type="entry name" value="FapA"/>
    <property type="match status" value="1"/>
</dbReference>
<evidence type="ECO:0000313" key="3">
    <source>
        <dbReference type="Proteomes" id="UP001652504"/>
    </source>
</evidence>
<dbReference type="InterPro" id="IPR046866">
    <property type="entry name" value="FapA_N"/>
</dbReference>
<evidence type="ECO:0000313" key="2">
    <source>
        <dbReference type="EMBL" id="MCV2885358.1"/>
    </source>
</evidence>
<name>A0ABT3A9Q0_9ALTE</name>
<dbReference type="InterPro" id="IPR046865">
    <property type="entry name" value="FapA_b_solenoid"/>
</dbReference>
<reference evidence="2 3" key="1">
    <citation type="submission" date="2022-10" db="EMBL/GenBank/DDBJ databases">
        <title>Aestuariibacter sp. AA17 isolated from Montipora capitata coral fragment.</title>
        <authorList>
            <person name="Emsley S.A."/>
            <person name="Pfannmuller K.M."/>
            <person name="Loughran R.M."/>
            <person name="Shlafstein M."/>
            <person name="Papke E."/>
            <person name="Saw J.H."/>
            <person name="Ushijima B."/>
            <person name="Videau P."/>
        </authorList>
    </citation>
    <scope>NUCLEOTIDE SEQUENCE [LARGE SCALE GENOMIC DNA]</scope>
    <source>
        <strain evidence="2 3">AA17</strain>
    </source>
</reference>